<protein>
    <submittedName>
        <fullName evidence="1">Uncharacterized protein</fullName>
    </submittedName>
</protein>
<dbReference type="AlphaFoldDB" id="A0A0V1F6I7"/>
<evidence type="ECO:0000313" key="2">
    <source>
        <dbReference type="Proteomes" id="UP000054995"/>
    </source>
</evidence>
<comment type="caution">
    <text evidence="1">The sequence shown here is derived from an EMBL/GenBank/DDBJ whole genome shotgun (WGS) entry which is preliminary data.</text>
</comment>
<evidence type="ECO:0000313" key="1">
    <source>
        <dbReference type="EMBL" id="KRY81818.1"/>
    </source>
</evidence>
<gene>
    <name evidence="1" type="ORF">T4D_11777</name>
</gene>
<organism evidence="1 2">
    <name type="scientific">Trichinella pseudospiralis</name>
    <name type="common">Parasitic roundworm</name>
    <dbReference type="NCBI Taxonomy" id="6337"/>
    <lineage>
        <taxon>Eukaryota</taxon>
        <taxon>Metazoa</taxon>
        <taxon>Ecdysozoa</taxon>
        <taxon>Nematoda</taxon>
        <taxon>Enoplea</taxon>
        <taxon>Dorylaimia</taxon>
        <taxon>Trichinellida</taxon>
        <taxon>Trichinellidae</taxon>
        <taxon>Trichinella</taxon>
    </lineage>
</organism>
<dbReference type="EMBL" id="JYDT01000203">
    <property type="protein sequence ID" value="KRY81818.1"/>
    <property type="molecule type" value="Genomic_DNA"/>
</dbReference>
<name>A0A0V1F6I7_TRIPS</name>
<reference evidence="1 2" key="1">
    <citation type="submission" date="2015-01" db="EMBL/GenBank/DDBJ databases">
        <title>Evolution of Trichinella species and genotypes.</title>
        <authorList>
            <person name="Korhonen P.K."/>
            <person name="Edoardo P."/>
            <person name="Giuseppe L.R."/>
            <person name="Gasser R.B."/>
        </authorList>
    </citation>
    <scope>NUCLEOTIDE SEQUENCE [LARGE SCALE GENOMIC DNA]</scope>
    <source>
        <strain evidence="1">ISS470</strain>
    </source>
</reference>
<sequence length="79" mass="8955">MNKHQLLDCTNMTETCKLKKHNATPTAFANESFSTKKKCCRLTSLNFDQDILGTILTEIIPVIREFQSYPEKNSNSVCA</sequence>
<keyword evidence="2" id="KW-1185">Reference proteome</keyword>
<proteinExistence type="predicted"/>
<dbReference type="Proteomes" id="UP000054995">
    <property type="component" value="Unassembled WGS sequence"/>
</dbReference>
<accession>A0A0V1F6I7</accession>